<dbReference type="InterPro" id="IPR011990">
    <property type="entry name" value="TPR-like_helical_dom_sf"/>
</dbReference>
<feature type="chain" id="PRO_5047297796" description="Tetratricopeptide repeat protein" evidence="2">
    <location>
        <begin position="20"/>
        <end position="92"/>
    </location>
</feature>
<keyword evidence="1" id="KW-0802">TPR repeat</keyword>
<dbReference type="EMBL" id="JAVRHK010000014">
    <property type="protein sequence ID" value="MDT0677989.1"/>
    <property type="molecule type" value="Genomic_DNA"/>
</dbReference>
<dbReference type="RefSeq" id="WP_311504329.1">
    <property type="nucleotide sequence ID" value="NZ_JAVRHK010000014.1"/>
</dbReference>
<evidence type="ECO:0000313" key="4">
    <source>
        <dbReference type="Proteomes" id="UP001262582"/>
    </source>
</evidence>
<accession>A0ABU3D9G5</accession>
<keyword evidence="2" id="KW-0732">Signal</keyword>
<evidence type="ECO:0000256" key="2">
    <source>
        <dbReference type="SAM" id="SignalP"/>
    </source>
</evidence>
<feature type="signal peptide" evidence="2">
    <location>
        <begin position="1"/>
        <end position="19"/>
    </location>
</feature>
<dbReference type="SUPFAM" id="SSF48452">
    <property type="entry name" value="TPR-like"/>
    <property type="match status" value="1"/>
</dbReference>
<gene>
    <name evidence="3" type="ORF">RM539_15505</name>
</gene>
<evidence type="ECO:0008006" key="5">
    <source>
        <dbReference type="Google" id="ProtNLM"/>
    </source>
</evidence>
<evidence type="ECO:0000313" key="3">
    <source>
        <dbReference type="EMBL" id="MDT0677989.1"/>
    </source>
</evidence>
<dbReference type="Gene3D" id="1.25.40.10">
    <property type="entry name" value="Tetratricopeptide repeat domain"/>
    <property type="match status" value="1"/>
</dbReference>
<comment type="caution">
    <text evidence="3">The sequence shown here is derived from an EMBL/GenBank/DDBJ whole genome shotgun (WGS) entry which is preliminary data.</text>
</comment>
<dbReference type="Proteomes" id="UP001262582">
    <property type="component" value="Unassembled WGS sequence"/>
</dbReference>
<evidence type="ECO:0000256" key="1">
    <source>
        <dbReference type="PROSITE-ProRule" id="PRU00339"/>
    </source>
</evidence>
<reference evidence="3 4" key="1">
    <citation type="submission" date="2023-09" db="EMBL/GenBank/DDBJ databases">
        <authorList>
            <person name="Rey-Velasco X."/>
        </authorList>
    </citation>
    <scope>NUCLEOTIDE SEQUENCE [LARGE SCALE GENOMIC DNA]</scope>
    <source>
        <strain evidence="3 4">F117</strain>
    </source>
</reference>
<protein>
    <recommendedName>
        <fullName evidence="5">Tetratricopeptide repeat protein</fullName>
    </recommendedName>
</protein>
<keyword evidence="4" id="KW-1185">Reference proteome</keyword>
<proteinExistence type="predicted"/>
<organism evidence="3 4">
    <name type="scientific">Autumnicola musiva</name>
    <dbReference type="NCBI Taxonomy" id="3075589"/>
    <lineage>
        <taxon>Bacteria</taxon>
        <taxon>Pseudomonadati</taxon>
        <taxon>Bacteroidota</taxon>
        <taxon>Flavobacteriia</taxon>
        <taxon>Flavobacteriales</taxon>
        <taxon>Flavobacteriaceae</taxon>
        <taxon>Autumnicola</taxon>
    </lineage>
</organism>
<sequence length="92" mass="9907">MSRIFLLFIVYLTACGAGAQTPALAVSDSLYAVGKYAEAIEIASKAEASEGVFLKLAKYHKADGNYEAALENYRKVLAGNPGRLLTGLKMKY</sequence>
<dbReference type="InterPro" id="IPR019734">
    <property type="entry name" value="TPR_rpt"/>
</dbReference>
<feature type="repeat" description="TPR" evidence="1">
    <location>
        <begin position="50"/>
        <end position="83"/>
    </location>
</feature>
<dbReference type="PROSITE" id="PS50005">
    <property type="entry name" value="TPR"/>
    <property type="match status" value="1"/>
</dbReference>
<name>A0ABU3D9G5_9FLAO</name>